<keyword evidence="5" id="KW-1185">Reference proteome</keyword>
<dbReference type="EMBL" id="VLLF01000001">
    <property type="protein sequence ID" value="TWI92794.1"/>
    <property type="molecule type" value="Genomic_DNA"/>
</dbReference>
<comment type="caution">
    <text evidence="4">The sequence shown here is derived from an EMBL/GenBank/DDBJ whole genome shotgun (WGS) entry which is preliminary data.</text>
</comment>
<reference evidence="4 5" key="1">
    <citation type="submission" date="2019-07" db="EMBL/GenBank/DDBJ databases">
        <title>Genomic Encyclopedia of Archaeal and Bacterial Type Strains, Phase II (KMG-II): from individual species to whole genera.</title>
        <authorList>
            <person name="Goeker M."/>
        </authorList>
    </citation>
    <scope>NUCLEOTIDE SEQUENCE [LARGE SCALE GENOMIC DNA]</scope>
    <source>
        <strain evidence="4 5">ATCC BAA-252</strain>
    </source>
</reference>
<dbReference type="AlphaFoldDB" id="A0A562THR2"/>
<feature type="compositionally biased region" description="Low complexity" evidence="2">
    <location>
        <begin position="186"/>
        <end position="204"/>
    </location>
</feature>
<keyword evidence="1" id="KW-0175">Coiled coil</keyword>
<keyword evidence="3" id="KW-1133">Transmembrane helix</keyword>
<gene>
    <name evidence="4" type="ORF">JM93_00342</name>
</gene>
<name>A0A562THR2_9HYPH</name>
<evidence type="ECO:0000313" key="5">
    <source>
        <dbReference type="Proteomes" id="UP000320593"/>
    </source>
</evidence>
<keyword evidence="3" id="KW-0812">Transmembrane</keyword>
<feature type="transmembrane region" description="Helical" evidence="3">
    <location>
        <begin position="39"/>
        <end position="62"/>
    </location>
</feature>
<proteinExistence type="predicted"/>
<feature type="region of interest" description="Disordered" evidence="2">
    <location>
        <begin position="186"/>
        <end position="214"/>
    </location>
</feature>
<protein>
    <submittedName>
        <fullName evidence="4">Uncharacterized protein</fullName>
    </submittedName>
</protein>
<organism evidence="4 5">
    <name type="scientific">Roseibium hamelinense</name>
    <dbReference type="NCBI Taxonomy" id="150831"/>
    <lineage>
        <taxon>Bacteria</taxon>
        <taxon>Pseudomonadati</taxon>
        <taxon>Pseudomonadota</taxon>
        <taxon>Alphaproteobacteria</taxon>
        <taxon>Hyphomicrobiales</taxon>
        <taxon>Stappiaceae</taxon>
        <taxon>Roseibium</taxon>
    </lineage>
</organism>
<dbReference type="Proteomes" id="UP000320593">
    <property type="component" value="Unassembled WGS sequence"/>
</dbReference>
<evidence type="ECO:0000256" key="1">
    <source>
        <dbReference type="SAM" id="Coils"/>
    </source>
</evidence>
<evidence type="ECO:0000313" key="4">
    <source>
        <dbReference type="EMBL" id="TWI92794.1"/>
    </source>
</evidence>
<accession>A0A562THR2</accession>
<feature type="region of interest" description="Disordered" evidence="2">
    <location>
        <begin position="1"/>
        <end position="25"/>
    </location>
</feature>
<keyword evidence="3" id="KW-0472">Membrane</keyword>
<evidence type="ECO:0000256" key="2">
    <source>
        <dbReference type="SAM" id="MobiDB-lite"/>
    </source>
</evidence>
<evidence type="ECO:0000256" key="3">
    <source>
        <dbReference type="SAM" id="Phobius"/>
    </source>
</evidence>
<feature type="coiled-coil region" evidence="1">
    <location>
        <begin position="78"/>
        <end position="123"/>
    </location>
</feature>
<sequence>MMKKHTTQGQLAGQAPKNRRPEGRTETWTLPRHVPLKHAFAALGIAGVLAAGVIASTAYWVLRDDMLASAANDRTQIETLYQDRIDRLRAEIERLNSRRMVDRESVEQQVANLMQRQNDLSTRHGIVADLMSRAERSGIRLAIKNPVPTQKPALAANAFAGTSEADALLAIGGESEPLDDPFAALGLRGSAGSAPEATASTPAAQKKTLTARQP</sequence>